<dbReference type="Pfam" id="PF00089">
    <property type="entry name" value="Trypsin"/>
    <property type="match status" value="1"/>
</dbReference>
<keyword evidence="1 5" id="KW-0645">Protease</keyword>
<reference evidence="9" key="2">
    <citation type="submission" date="2025-09" db="UniProtKB">
        <authorList>
            <consortium name="Ensembl"/>
        </authorList>
    </citation>
    <scope>IDENTIFICATION</scope>
</reference>
<dbReference type="PANTHER" id="PTHR24252">
    <property type="entry name" value="ACROSIN-RELATED"/>
    <property type="match status" value="1"/>
</dbReference>
<dbReference type="GO" id="GO:0016485">
    <property type="term" value="P:protein processing"/>
    <property type="evidence" value="ECO:0007669"/>
    <property type="project" value="Ensembl"/>
</dbReference>
<dbReference type="PROSITE" id="PS00135">
    <property type="entry name" value="TRYPSIN_SER"/>
    <property type="match status" value="1"/>
</dbReference>
<dbReference type="PROSITE" id="PS50240">
    <property type="entry name" value="TRYPSIN_DOM"/>
    <property type="match status" value="1"/>
</dbReference>
<accession>A0A8C6QLS5</accession>
<dbReference type="PANTHER" id="PTHR24252:SF21">
    <property type="entry name" value="TRANSMEMBRANE SERINE PROTEASE 12"/>
    <property type="match status" value="1"/>
</dbReference>
<keyword evidence="6" id="KW-0472">Membrane</keyword>
<dbReference type="InterPro" id="IPR018114">
    <property type="entry name" value="TRYPSIN_HIS"/>
</dbReference>
<name>A0A8C6QLS5_NANGA</name>
<reference evidence="9" key="1">
    <citation type="submission" date="2025-08" db="UniProtKB">
        <authorList>
            <consortium name="Ensembl"/>
        </authorList>
    </citation>
    <scope>IDENTIFICATION</scope>
</reference>
<dbReference type="InterPro" id="IPR001254">
    <property type="entry name" value="Trypsin_dom"/>
</dbReference>
<dbReference type="CDD" id="cd00190">
    <property type="entry name" value="Tryp_SPc"/>
    <property type="match status" value="1"/>
</dbReference>
<feature type="transmembrane region" description="Helical" evidence="6">
    <location>
        <begin position="308"/>
        <end position="328"/>
    </location>
</feature>
<evidence type="ECO:0000256" key="1">
    <source>
        <dbReference type="ARBA" id="ARBA00022670"/>
    </source>
</evidence>
<dbReference type="Ensembl" id="ENSNGAT00000006122.1">
    <property type="protein sequence ID" value="ENSNGAP00000003975.1"/>
    <property type="gene ID" value="ENSNGAG00000004932.1"/>
</dbReference>
<gene>
    <name evidence="9" type="primary">Tmprss12</name>
</gene>
<keyword evidence="7" id="KW-0732">Signal</keyword>
<dbReference type="InterPro" id="IPR001314">
    <property type="entry name" value="Peptidase_S1A"/>
</dbReference>
<dbReference type="SUPFAM" id="SSF50494">
    <property type="entry name" value="Trypsin-like serine proteases"/>
    <property type="match status" value="1"/>
</dbReference>
<dbReference type="Gene3D" id="2.40.10.10">
    <property type="entry name" value="Trypsin-like serine proteases"/>
    <property type="match status" value="1"/>
</dbReference>
<keyword evidence="2 5" id="KW-0378">Hydrolase</keyword>
<keyword evidence="4" id="KW-1015">Disulfide bond</keyword>
<dbReference type="InterPro" id="IPR009003">
    <property type="entry name" value="Peptidase_S1_PA"/>
</dbReference>
<feature type="chain" id="PRO_5034011593" evidence="7">
    <location>
        <begin position="23"/>
        <end position="330"/>
    </location>
</feature>
<dbReference type="Proteomes" id="UP000694381">
    <property type="component" value="Unassembled WGS sequence"/>
</dbReference>
<dbReference type="GO" id="GO:0001675">
    <property type="term" value="P:acrosome assembly"/>
    <property type="evidence" value="ECO:0007669"/>
    <property type="project" value="Ensembl"/>
</dbReference>
<evidence type="ECO:0000313" key="9">
    <source>
        <dbReference type="Ensembl" id="ENSNGAP00000003975.1"/>
    </source>
</evidence>
<protein>
    <submittedName>
        <fullName evidence="9">Transmembrane (C-terminal) protease, serine 12</fullName>
    </submittedName>
</protein>
<dbReference type="GO" id="GO:0007339">
    <property type="term" value="P:binding of sperm to zona pellucida"/>
    <property type="evidence" value="ECO:0007669"/>
    <property type="project" value="Ensembl"/>
</dbReference>
<sequence>MGPWGLWEALLLLGGALVCSPGARLGSRQAGGQGPEAAQPRRPADCGIAPFRDALEGSRIIGGSQAHEGAWPWLVSLQVQDGDLLVHICGGTLVKDRWVLTAAHCTKEVRNPLKWRAVIGTNDLSRSHSHTRNVKVQAIFIQPGFILETFINDIALFRLKRAVRYNDYIQPICLPFGVFQKLNQNTMCFVSGWGRTQEEGNGTHILQEAKVHFISRELCNSKMSYGGAVPNTSFCAGDEDGAFDTCRGDSGGPLMCYLPEFRRFFVMGITSFGHGCGRRHFPGIYSGPSFFQKWLTDHFSQGSTKGMFNMHILFGQIFMAFSSIFLLGTA</sequence>
<dbReference type="AlphaFoldDB" id="A0A8C6QLS5"/>
<dbReference type="SMART" id="SM00020">
    <property type="entry name" value="Tryp_SPc"/>
    <property type="match status" value="1"/>
</dbReference>
<evidence type="ECO:0000313" key="10">
    <source>
        <dbReference type="Proteomes" id="UP000694381"/>
    </source>
</evidence>
<evidence type="ECO:0000256" key="5">
    <source>
        <dbReference type="RuleBase" id="RU363034"/>
    </source>
</evidence>
<evidence type="ECO:0000256" key="3">
    <source>
        <dbReference type="ARBA" id="ARBA00022825"/>
    </source>
</evidence>
<dbReference type="GO" id="GO:0001669">
    <property type="term" value="C:acrosomal vesicle"/>
    <property type="evidence" value="ECO:0007669"/>
    <property type="project" value="Ensembl"/>
</dbReference>
<dbReference type="FunFam" id="2.40.10.10:FF:000003">
    <property type="entry name" value="Transmembrane serine protease 3"/>
    <property type="match status" value="1"/>
</dbReference>
<keyword evidence="6" id="KW-0812">Transmembrane</keyword>
<dbReference type="GO" id="GO:1902492">
    <property type="term" value="P:positive regulation of sperm capacitation"/>
    <property type="evidence" value="ECO:0007669"/>
    <property type="project" value="Ensembl"/>
</dbReference>
<dbReference type="OMA" id="HEAEVHY"/>
<keyword evidence="10" id="KW-1185">Reference proteome</keyword>
<organism evidence="9 10">
    <name type="scientific">Nannospalax galili</name>
    <name type="common">Northern Israeli blind subterranean mole rat</name>
    <name type="synonym">Spalax galili</name>
    <dbReference type="NCBI Taxonomy" id="1026970"/>
    <lineage>
        <taxon>Eukaryota</taxon>
        <taxon>Metazoa</taxon>
        <taxon>Chordata</taxon>
        <taxon>Craniata</taxon>
        <taxon>Vertebrata</taxon>
        <taxon>Euteleostomi</taxon>
        <taxon>Mammalia</taxon>
        <taxon>Eutheria</taxon>
        <taxon>Euarchontoglires</taxon>
        <taxon>Glires</taxon>
        <taxon>Rodentia</taxon>
        <taxon>Myomorpha</taxon>
        <taxon>Muroidea</taxon>
        <taxon>Spalacidae</taxon>
        <taxon>Spalacinae</taxon>
        <taxon>Nannospalax</taxon>
    </lineage>
</organism>
<keyword evidence="3 5" id="KW-0720">Serine protease</keyword>
<keyword evidence="6" id="KW-1133">Transmembrane helix</keyword>
<dbReference type="InterPro" id="IPR033116">
    <property type="entry name" value="TRYPSIN_SER"/>
</dbReference>
<evidence type="ECO:0000259" key="8">
    <source>
        <dbReference type="PROSITE" id="PS50240"/>
    </source>
</evidence>
<dbReference type="InterPro" id="IPR043504">
    <property type="entry name" value="Peptidase_S1_PA_chymotrypsin"/>
</dbReference>
<evidence type="ECO:0000256" key="2">
    <source>
        <dbReference type="ARBA" id="ARBA00022801"/>
    </source>
</evidence>
<evidence type="ECO:0000256" key="4">
    <source>
        <dbReference type="ARBA" id="ARBA00023157"/>
    </source>
</evidence>
<dbReference type="GO" id="GO:0004252">
    <property type="term" value="F:serine-type endopeptidase activity"/>
    <property type="evidence" value="ECO:0007669"/>
    <property type="project" value="InterPro"/>
</dbReference>
<dbReference type="GeneTree" id="ENSGT00940000161878"/>
<proteinExistence type="predicted"/>
<dbReference type="PRINTS" id="PR00722">
    <property type="entry name" value="CHYMOTRYPSIN"/>
</dbReference>
<feature type="signal peptide" evidence="7">
    <location>
        <begin position="1"/>
        <end position="22"/>
    </location>
</feature>
<feature type="domain" description="Peptidase S1" evidence="8">
    <location>
        <begin position="60"/>
        <end position="300"/>
    </location>
</feature>
<evidence type="ECO:0000256" key="7">
    <source>
        <dbReference type="SAM" id="SignalP"/>
    </source>
</evidence>
<dbReference type="PROSITE" id="PS00134">
    <property type="entry name" value="TRYPSIN_HIS"/>
    <property type="match status" value="1"/>
</dbReference>
<evidence type="ECO:0000256" key="6">
    <source>
        <dbReference type="SAM" id="Phobius"/>
    </source>
</evidence>